<name>A0A1M6JIT0_9FLAO</name>
<protein>
    <recommendedName>
        <fullName evidence="2 7">DNA repair protein RecO</fullName>
    </recommendedName>
    <alternativeName>
        <fullName evidence="6 7">Recombination protein O</fullName>
    </alternativeName>
</protein>
<dbReference type="InterPro" id="IPR012340">
    <property type="entry name" value="NA-bd_OB-fold"/>
</dbReference>
<dbReference type="EMBL" id="FQYP01000009">
    <property type="protein sequence ID" value="SHJ46522.1"/>
    <property type="molecule type" value="Genomic_DNA"/>
</dbReference>
<dbReference type="AlphaFoldDB" id="A0A1M6JIT0"/>
<dbReference type="InterPro" id="IPR022572">
    <property type="entry name" value="DNA_rep/recomb_RecO_N"/>
</dbReference>
<dbReference type="PANTHER" id="PTHR33991">
    <property type="entry name" value="DNA REPAIR PROTEIN RECO"/>
    <property type="match status" value="1"/>
</dbReference>
<dbReference type="GO" id="GO:0043590">
    <property type="term" value="C:bacterial nucleoid"/>
    <property type="evidence" value="ECO:0007669"/>
    <property type="project" value="TreeGrafter"/>
</dbReference>
<evidence type="ECO:0000313" key="9">
    <source>
        <dbReference type="EMBL" id="SHJ46522.1"/>
    </source>
</evidence>
<dbReference type="InterPro" id="IPR003717">
    <property type="entry name" value="RecO"/>
</dbReference>
<evidence type="ECO:0000256" key="4">
    <source>
        <dbReference type="ARBA" id="ARBA00023172"/>
    </source>
</evidence>
<dbReference type="Pfam" id="PF11967">
    <property type="entry name" value="RecO_N"/>
    <property type="match status" value="1"/>
</dbReference>
<proteinExistence type="inferred from homology"/>
<evidence type="ECO:0000256" key="6">
    <source>
        <dbReference type="ARBA" id="ARBA00033409"/>
    </source>
</evidence>
<dbReference type="SUPFAM" id="SSF50249">
    <property type="entry name" value="Nucleic acid-binding proteins"/>
    <property type="match status" value="1"/>
</dbReference>
<keyword evidence="10" id="KW-1185">Reference proteome</keyword>
<gene>
    <name evidence="7" type="primary">recO</name>
    <name evidence="9" type="ORF">SAMN04488508_10984</name>
</gene>
<evidence type="ECO:0000259" key="8">
    <source>
        <dbReference type="Pfam" id="PF11967"/>
    </source>
</evidence>
<dbReference type="HAMAP" id="MF_00201">
    <property type="entry name" value="RecO"/>
    <property type="match status" value="1"/>
</dbReference>
<comment type="function">
    <text evidence="7">Involved in DNA repair and RecF pathway recombination.</text>
</comment>
<keyword evidence="3 7" id="KW-0227">DNA damage</keyword>
<dbReference type="PANTHER" id="PTHR33991:SF1">
    <property type="entry name" value="DNA REPAIR PROTEIN RECO"/>
    <property type="match status" value="1"/>
</dbReference>
<dbReference type="InterPro" id="IPR042242">
    <property type="entry name" value="RecO_C"/>
</dbReference>
<evidence type="ECO:0000256" key="7">
    <source>
        <dbReference type="HAMAP-Rule" id="MF_00201"/>
    </source>
</evidence>
<dbReference type="Pfam" id="PF02565">
    <property type="entry name" value="RecO_C"/>
    <property type="match status" value="1"/>
</dbReference>
<sequence length="239" mass="27460">MIVNTPAIVLHAIRYGEADLIATLFTRKDGLRSYMLRGVLKSKKGKIRSSFFQPLMLLDIEASHKNKGTLERLRDVRVLSHYTSLHTDHIKSALVFFIADILKSSIQEQESNVDLFDYLQTTILWLDAHDKIANFHIAFLIKLTQYLGFFPDLSQIEASYFNMQEGVFQSVDTNVYCVEGQHISKFKEFLGTTFEGSMDISLSKKTRSEVLAMLLLYFELHLHGFKKPKSLSVLNEIFK</sequence>
<dbReference type="InterPro" id="IPR037278">
    <property type="entry name" value="ARFGAP/RecO"/>
</dbReference>
<comment type="similarity">
    <text evidence="1 7">Belongs to the RecO family.</text>
</comment>
<dbReference type="Proteomes" id="UP000184432">
    <property type="component" value="Unassembled WGS sequence"/>
</dbReference>
<accession>A0A1M6JIT0</accession>
<reference evidence="10" key="1">
    <citation type="submission" date="2016-11" db="EMBL/GenBank/DDBJ databases">
        <authorList>
            <person name="Varghese N."/>
            <person name="Submissions S."/>
        </authorList>
    </citation>
    <scope>NUCLEOTIDE SEQUENCE [LARGE SCALE GENOMIC DNA]</scope>
    <source>
        <strain evidence="10">DSM 22623</strain>
    </source>
</reference>
<dbReference type="OrthoDB" id="9789152at2"/>
<dbReference type="GO" id="GO:0006302">
    <property type="term" value="P:double-strand break repair"/>
    <property type="evidence" value="ECO:0007669"/>
    <property type="project" value="TreeGrafter"/>
</dbReference>
<dbReference type="Gene3D" id="1.20.1440.120">
    <property type="entry name" value="Recombination protein O, C-terminal domain"/>
    <property type="match status" value="1"/>
</dbReference>
<evidence type="ECO:0000313" key="10">
    <source>
        <dbReference type="Proteomes" id="UP000184432"/>
    </source>
</evidence>
<evidence type="ECO:0000256" key="2">
    <source>
        <dbReference type="ARBA" id="ARBA00021310"/>
    </source>
</evidence>
<dbReference type="GO" id="GO:0006310">
    <property type="term" value="P:DNA recombination"/>
    <property type="evidence" value="ECO:0007669"/>
    <property type="project" value="UniProtKB-UniRule"/>
</dbReference>
<feature type="domain" description="DNA replication/recombination mediator RecO N-terminal" evidence="8">
    <location>
        <begin position="1"/>
        <end position="80"/>
    </location>
</feature>
<organism evidence="9 10">
    <name type="scientific">Aquimarina spongiae</name>
    <dbReference type="NCBI Taxonomy" id="570521"/>
    <lineage>
        <taxon>Bacteria</taxon>
        <taxon>Pseudomonadati</taxon>
        <taxon>Bacteroidota</taxon>
        <taxon>Flavobacteriia</taxon>
        <taxon>Flavobacteriales</taxon>
        <taxon>Flavobacteriaceae</taxon>
        <taxon>Aquimarina</taxon>
    </lineage>
</organism>
<dbReference type="Gene3D" id="2.40.50.140">
    <property type="entry name" value="Nucleic acid-binding proteins"/>
    <property type="match status" value="1"/>
</dbReference>
<evidence type="ECO:0000256" key="1">
    <source>
        <dbReference type="ARBA" id="ARBA00007452"/>
    </source>
</evidence>
<dbReference type="STRING" id="570521.SAMN04488508_10984"/>
<keyword evidence="5 7" id="KW-0234">DNA repair</keyword>
<evidence type="ECO:0000256" key="3">
    <source>
        <dbReference type="ARBA" id="ARBA00022763"/>
    </source>
</evidence>
<dbReference type="NCBIfam" id="TIGR00613">
    <property type="entry name" value="reco"/>
    <property type="match status" value="1"/>
</dbReference>
<evidence type="ECO:0000256" key="5">
    <source>
        <dbReference type="ARBA" id="ARBA00023204"/>
    </source>
</evidence>
<keyword evidence="4 7" id="KW-0233">DNA recombination</keyword>
<dbReference type="SUPFAM" id="SSF57863">
    <property type="entry name" value="ArfGap/RecO-like zinc finger"/>
    <property type="match status" value="1"/>
</dbReference>
<dbReference type="RefSeq" id="WP_073319841.1">
    <property type="nucleotide sequence ID" value="NZ_FQYP01000009.1"/>
</dbReference>